<proteinExistence type="predicted"/>
<reference evidence="2" key="1">
    <citation type="journal article" date="2017" name="Front. Plant Sci.">
        <title>Climate Clever Clovers: New Paradigm to Reduce the Environmental Footprint of Ruminants by Breeding Low Methanogenic Forages Utilizing Haplotype Variation.</title>
        <authorList>
            <person name="Kaur P."/>
            <person name="Appels R."/>
            <person name="Bayer P.E."/>
            <person name="Keeble-Gagnere G."/>
            <person name="Wang J."/>
            <person name="Hirakawa H."/>
            <person name="Shirasawa K."/>
            <person name="Vercoe P."/>
            <person name="Stefanova K."/>
            <person name="Durmic Z."/>
            <person name="Nichols P."/>
            <person name="Revell C."/>
            <person name="Isobe S.N."/>
            <person name="Edwards D."/>
            <person name="Erskine W."/>
        </authorList>
    </citation>
    <scope>NUCLEOTIDE SEQUENCE [LARGE SCALE GENOMIC DNA]</scope>
    <source>
        <strain evidence="2">cv. Daliak</strain>
    </source>
</reference>
<organism evidence="1 2">
    <name type="scientific">Trifolium subterraneum</name>
    <name type="common">Subterranean clover</name>
    <dbReference type="NCBI Taxonomy" id="3900"/>
    <lineage>
        <taxon>Eukaryota</taxon>
        <taxon>Viridiplantae</taxon>
        <taxon>Streptophyta</taxon>
        <taxon>Embryophyta</taxon>
        <taxon>Tracheophyta</taxon>
        <taxon>Spermatophyta</taxon>
        <taxon>Magnoliopsida</taxon>
        <taxon>eudicotyledons</taxon>
        <taxon>Gunneridae</taxon>
        <taxon>Pentapetalae</taxon>
        <taxon>rosids</taxon>
        <taxon>fabids</taxon>
        <taxon>Fabales</taxon>
        <taxon>Fabaceae</taxon>
        <taxon>Papilionoideae</taxon>
        <taxon>50 kb inversion clade</taxon>
        <taxon>NPAAA clade</taxon>
        <taxon>Hologalegina</taxon>
        <taxon>IRL clade</taxon>
        <taxon>Trifolieae</taxon>
        <taxon>Trifolium</taxon>
    </lineage>
</organism>
<sequence>MSLFGAENDVADEVYADVGHGDVAGGEWTARENRARRVNFQRRRVRARGLEVGREISYSGVFGPPEHDGGVSFGKKWPQSRVAWKAALLY</sequence>
<accession>A0A2Z6N3N6</accession>
<dbReference type="Proteomes" id="UP000242715">
    <property type="component" value="Unassembled WGS sequence"/>
</dbReference>
<name>A0A2Z6N3N6_TRISU</name>
<dbReference type="AlphaFoldDB" id="A0A2Z6N3N6"/>
<keyword evidence="2" id="KW-1185">Reference proteome</keyword>
<evidence type="ECO:0000313" key="1">
    <source>
        <dbReference type="EMBL" id="GAU38536.1"/>
    </source>
</evidence>
<evidence type="ECO:0000313" key="2">
    <source>
        <dbReference type="Proteomes" id="UP000242715"/>
    </source>
</evidence>
<protein>
    <submittedName>
        <fullName evidence="1">Uncharacterized protein</fullName>
    </submittedName>
</protein>
<gene>
    <name evidence="1" type="ORF">TSUD_320080</name>
</gene>
<dbReference type="EMBL" id="DF973721">
    <property type="protein sequence ID" value="GAU38536.1"/>
    <property type="molecule type" value="Genomic_DNA"/>
</dbReference>